<proteinExistence type="predicted"/>
<sequence length="220" mass="25027">MNFRHLYRAFSVVSGWFALMLQLCLLVQTAIESGASPITGVMKFFDYFTILSNILVASVFTAHLVRSGHPLVRCLTQPKVKGGVAVYISITAIVYILILDQLWDPQGLALLANVLLHYVMPILYMLDWLLFTPKGQLTWKDALRWLLFPLGFAVWALFWGAIFGFYPYPFIDVGQLGYSTVFRNACFVALGFLVVGLVYVAIDYWLRQRQVDRQQSSLVE</sequence>
<dbReference type="InterPro" id="IPR049713">
    <property type="entry name" value="Pr6Pr-like"/>
</dbReference>
<feature type="transmembrane region" description="Helical" evidence="1">
    <location>
        <begin position="44"/>
        <end position="64"/>
    </location>
</feature>
<keyword evidence="1" id="KW-0812">Transmembrane</keyword>
<comment type="caution">
    <text evidence="2">The sequence shown here is derived from an EMBL/GenBank/DDBJ whole genome shotgun (WGS) entry which is preliminary data.</text>
</comment>
<protein>
    <recommendedName>
        <fullName evidence="3">Pr6Pr family membrane protein</fullName>
    </recommendedName>
</protein>
<accession>A0A7C3PJM5</accession>
<keyword evidence="1" id="KW-0472">Membrane</keyword>
<feature type="transmembrane region" description="Helical" evidence="1">
    <location>
        <begin position="143"/>
        <end position="167"/>
    </location>
</feature>
<feature type="transmembrane region" description="Helical" evidence="1">
    <location>
        <begin position="109"/>
        <end position="131"/>
    </location>
</feature>
<organism evidence="2">
    <name type="scientific">Oscillatoriales cyanobacterium SpSt-418</name>
    <dbReference type="NCBI Taxonomy" id="2282169"/>
    <lineage>
        <taxon>Bacteria</taxon>
        <taxon>Bacillati</taxon>
        <taxon>Cyanobacteriota</taxon>
        <taxon>Cyanophyceae</taxon>
        <taxon>Oscillatoriophycideae</taxon>
        <taxon>Oscillatoriales</taxon>
    </lineage>
</organism>
<dbReference type="AlphaFoldDB" id="A0A7C3PJM5"/>
<reference evidence="2" key="1">
    <citation type="journal article" date="2020" name="mSystems">
        <title>Genome- and Community-Level Interaction Insights into Carbon Utilization and Element Cycling Functions of Hydrothermarchaeota in Hydrothermal Sediment.</title>
        <authorList>
            <person name="Zhou Z."/>
            <person name="Liu Y."/>
            <person name="Xu W."/>
            <person name="Pan J."/>
            <person name="Luo Z.H."/>
            <person name="Li M."/>
        </authorList>
    </citation>
    <scope>NUCLEOTIDE SEQUENCE [LARGE SCALE GENOMIC DNA]</scope>
    <source>
        <strain evidence="2">SpSt-418</strain>
    </source>
</reference>
<gene>
    <name evidence="2" type="ORF">ENR64_17170</name>
</gene>
<name>A0A7C3PJM5_9CYAN</name>
<evidence type="ECO:0000313" key="2">
    <source>
        <dbReference type="EMBL" id="HFM99456.1"/>
    </source>
</evidence>
<feature type="transmembrane region" description="Helical" evidence="1">
    <location>
        <begin position="187"/>
        <end position="206"/>
    </location>
</feature>
<evidence type="ECO:0000256" key="1">
    <source>
        <dbReference type="SAM" id="Phobius"/>
    </source>
</evidence>
<dbReference type="EMBL" id="DSRU01000246">
    <property type="protein sequence ID" value="HFM99456.1"/>
    <property type="molecule type" value="Genomic_DNA"/>
</dbReference>
<feature type="transmembrane region" description="Helical" evidence="1">
    <location>
        <begin position="84"/>
        <end position="103"/>
    </location>
</feature>
<dbReference type="NCBIfam" id="NF038065">
    <property type="entry name" value="Pr6Pr"/>
    <property type="match status" value="1"/>
</dbReference>
<evidence type="ECO:0008006" key="3">
    <source>
        <dbReference type="Google" id="ProtNLM"/>
    </source>
</evidence>
<keyword evidence="1" id="KW-1133">Transmembrane helix</keyword>